<evidence type="ECO:0000313" key="2">
    <source>
        <dbReference type="EMBL" id="NER63818.1"/>
    </source>
</evidence>
<dbReference type="EMBL" id="JAAHBU010000094">
    <property type="protein sequence ID" value="NER63818.1"/>
    <property type="molecule type" value="Genomic_DNA"/>
</dbReference>
<evidence type="ECO:0000313" key="3">
    <source>
        <dbReference type="Proteomes" id="UP000480410"/>
    </source>
</evidence>
<accession>A0A6M0D5I2</accession>
<comment type="caution">
    <text evidence="2">The sequence shown here is derived from an EMBL/GenBank/DDBJ whole genome shotgun (WGS) entry which is preliminary data.</text>
</comment>
<evidence type="ECO:0000313" key="4">
    <source>
        <dbReference type="Proteomes" id="UP000482634"/>
    </source>
</evidence>
<organism evidence="2 4">
    <name type="scientific">Pseudomonas brassicae</name>
    <dbReference type="NCBI Taxonomy" id="2708063"/>
    <lineage>
        <taxon>Bacteria</taxon>
        <taxon>Pseudomonadati</taxon>
        <taxon>Pseudomonadota</taxon>
        <taxon>Gammaproteobacteria</taxon>
        <taxon>Pseudomonadales</taxon>
        <taxon>Pseudomonadaceae</taxon>
        <taxon>Pseudomonas</taxon>
    </lineage>
</organism>
<reference evidence="3 4" key="1">
    <citation type="submission" date="2020-02" db="EMBL/GenBank/DDBJ databases">
        <title>Broccoli isolated Pseudomonas sp.</title>
        <authorList>
            <person name="Fujikawa T."/>
            <person name="Sawada H."/>
        </authorList>
    </citation>
    <scope>NUCLEOTIDE SEQUENCE [LARGE SCALE GENOMIC DNA]</scope>
    <source>
        <strain evidence="2 4">MAFF212427</strain>
        <strain evidence="1 3">MAFF212428</strain>
    </source>
</reference>
<evidence type="ECO:0000313" key="1">
    <source>
        <dbReference type="EMBL" id="NER61570.1"/>
    </source>
</evidence>
<accession>A0A6B3NTT6</accession>
<sequence length="183" mass="21819">MSRPTVKQQLWRWLVVLGVAAWVGLQIHALLQAPGGTSFVSESGRYRLQNVPVRSWLIPFGGMGYMRVTDRERPGEVWRTPLYDLQSLDMRDFEDEGSVGIYWITFYKADRHFDIAMPQWEPHWLNSFIANTDYEVAEDQARCRKPEHLVRYFWDLWLWLVWISDYPCMQTEFYINPPPVYRP</sequence>
<dbReference type="EMBL" id="JAAHBV010000472">
    <property type="protein sequence ID" value="NER61570.1"/>
    <property type="molecule type" value="Genomic_DNA"/>
</dbReference>
<name>A0A6B3NTT6_9PSED</name>
<proteinExistence type="predicted"/>
<dbReference type="RefSeq" id="WP_163943243.1">
    <property type="nucleotide sequence ID" value="NZ_JAAHBU010000094.1"/>
</dbReference>
<keyword evidence="4" id="KW-1185">Reference proteome</keyword>
<dbReference type="Proteomes" id="UP000480410">
    <property type="component" value="Unassembled WGS sequence"/>
</dbReference>
<dbReference type="AlphaFoldDB" id="A0A6B3NTT6"/>
<gene>
    <name evidence="1" type="ORF">G3435_19680</name>
    <name evidence="2" type="ORF">G3436_07805</name>
</gene>
<dbReference type="Proteomes" id="UP000482634">
    <property type="component" value="Unassembled WGS sequence"/>
</dbReference>
<protein>
    <submittedName>
        <fullName evidence="2">Uncharacterized protein</fullName>
    </submittedName>
</protein>